<organism evidence="2 3">
    <name type="scientific">Ideonella lacteola</name>
    <dbReference type="NCBI Taxonomy" id="2984193"/>
    <lineage>
        <taxon>Bacteria</taxon>
        <taxon>Pseudomonadati</taxon>
        <taxon>Pseudomonadota</taxon>
        <taxon>Betaproteobacteria</taxon>
        <taxon>Burkholderiales</taxon>
        <taxon>Sphaerotilaceae</taxon>
        <taxon>Ideonella</taxon>
    </lineage>
</organism>
<gene>
    <name evidence="2" type="ORF">AACH06_05340</name>
</gene>
<keyword evidence="3" id="KW-1185">Reference proteome</keyword>
<protein>
    <recommendedName>
        <fullName evidence="4">DUF2244 domain-containing protein</fullName>
    </recommendedName>
</protein>
<dbReference type="EMBL" id="JBBUTG010000002">
    <property type="protein sequence ID" value="MEK8030241.1"/>
    <property type="molecule type" value="Genomic_DNA"/>
</dbReference>
<dbReference type="RefSeq" id="WP_341424590.1">
    <property type="nucleotide sequence ID" value="NZ_JBBUTG010000002.1"/>
</dbReference>
<evidence type="ECO:0000313" key="2">
    <source>
        <dbReference type="EMBL" id="MEK8030241.1"/>
    </source>
</evidence>
<dbReference type="Proteomes" id="UP001371218">
    <property type="component" value="Unassembled WGS sequence"/>
</dbReference>
<proteinExistence type="predicted"/>
<keyword evidence="1" id="KW-0472">Membrane</keyword>
<feature type="transmembrane region" description="Helical" evidence="1">
    <location>
        <begin position="12"/>
        <end position="30"/>
    </location>
</feature>
<keyword evidence="1" id="KW-1133">Transmembrane helix</keyword>
<reference evidence="2 3" key="1">
    <citation type="submission" date="2024-04" db="EMBL/GenBank/DDBJ databases">
        <title>Novel species of the genus Ideonella isolated from streams.</title>
        <authorList>
            <person name="Lu H."/>
        </authorList>
    </citation>
    <scope>NUCLEOTIDE SEQUENCE [LARGE SCALE GENOMIC DNA]</scope>
    <source>
        <strain evidence="2 3">DXS29W</strain>
    </source>
</reference>
<evidence type="ECO:0000256" key="1">
    <source>
        <dbReference type="SAM" id="Phobius"/>
    </source>
</evidence>
<evidence type="ECO:0008006" key="4">
    <source>
        <dbReference type="Google" id="ProtNLM"/>
    </source>
</evidence>
<keyword evidence="1" id="KW-0812">Transmembrane</keyword>
<accession>A0ABU9BKF8</accession>
<evidence type="ECO:0000313" key="3">
    <source>
        <dbReference type="Proteomes" id="UP001371218"/>
    </source>
</evidence>
<name>A0ABU9BKF8_9BURK</name>
<comment type="caution">
    <text evidence="2">The sequence shown here is derived from an EMBL/GenBank/DDBJ whole genome shotgun (WGS) entry which is preliminary data.</text>
</comment>
<sequence>MTTDALQPHPVGVLLAIACLSGLILIGVLLRRQSRSKVAKQDQRVQRVGSLQAVRRADHSRLIALRIDVHVVEAVRSGERRIQITVARNGATVSLDSASVGDARSLADRLRKAAARCGAT</sequence>